<proteinExistence type="predicted"/>
<dbReference type="Proteomes" id="UP000297318">
    <property type="component" value="Unassembled WGS sequence"/>
</dbReference>
<dbReference type="OrthoDB" id="3210158at2"/>
<evidence type="ECO:0000313" key="2">
    <source>
        <dbReference type="EMBL" id="TGO05791.1"/>
    </source>
</evidence>
<gene>
    <name evidence="2" type="ORF">SERN_1795</name>
</gene>
<organism evidence="2 3">
    <name type="scientific">Serinibacter arcticus</name>
    <dbReference type="NCBI Taxonomy" id="1655435"/>
    <lineage>
        <taxon>Bacteria</taxon>
        <taxon>Bacillati</taxon>
        <taxon>Actinomycetota</taxon>
        <taxon>Actinomycetes</taxon>
        <taxon>Micrococcales</taxon>
        <taxon>Beutenbergiaceae</taxon>
        <taxon>Serinibacter</taxon>
    </lineage>
</organism>
<reference evidence="2 3" key="1">
    <citation type="submission" date="2018-11" db="EMBL/GenBank/DDBJ databases">
        <title>Complete genome sequencing of the Actinobacteria Serinibacter sp. K3-2.</title>
        <authorList>
            <person name="Rakitin A.L."/>
            <person name="Beletsky A.V."/>
            <person name="Mardanov A.V."/>
            <person name="Ravin N.V."/>
            <person name="Gromova A.S."/>
            <person name="Filippova S.N."/>
            <person name="Gal'Chenko V.F."/>
        </authorList>
    </citation>
    <scope>NUCLEOTIDE SEQUENCE [LARGE SCALE GENOMIC DNA]</scope>
    <source>
        <strain evidence="2 3">K3-2</strain>
    </source>
</reference>
<dbReference type="AlphaFoldDB" id="A0A4Z1E8H7"/>
<comment type="caution">
    <text evidence="2">The sequence shown here is derived from an EMBL/GenBank/DDBJ whole genome shotgun (WGS) entry which is preliminary data.</text>
</comment>
<dbReference type="InterPro" id="IPR021391">
    <property type="entry name" value="DUF3027"/>
</dbReference>
<accession>A0A4Z1E8H7</accession>
<evidence type="ECO:0000256" key="1">
    <source>
        <dbReference type="SAM" id="MobiDB-lite"/>
    </source>
</evidence>
<sequence>MTTTAESDTQAGTPTPAETPTTPARRASARPRRDAVLAAAVEQARQAALETSGVEDVGEHLGYVDDAERLGSHRFASTAAGYRGWHWTVTVARVSRSKTVTVCEVELLPGDGALLPPAWLPWSERLTPGDVGPNDVLPQDAVDDRVVPGYDPQDGDPVDVSRDASAIIELGAWREQVPSRQTLLDAADRWETRLPVRGRSFATDPNAFIVPLTGVLGQVYGVCVNEFSPDDGRIVRLDQVSDTPAPREVVESVWPENAPFMDELTLDTAELPDEASDPS</sequence>
<dbReference type="Pfam" id="PF11228">
    <property type="entry name" value="DUF3027"/>
    <property type="match status" value="1"/>
</dbReference>
<name>A0A4Z1E8H7_9MICO</name>
<evidence type="ECO:0008006" key="4">
    <source>
        <dbReference type="Google" id="ProtNLM"/>
    </source>
</evidence>
<feature type="region of interest" description="Disordered" evidence="1">
    <location>
        <begin position="1"/>
        <end position="35"/>
    </location>
</feature>
<dbReference type="RefSeq" id="WP_135849737.1">
    <property type="nucleotide sequence ID" value="NZ_RHPJ01000002.1"/>
</dbReference>
<keyword evidence="3" id="KW-1185">Reference proteome</keyword>
<dbReference type="EMBL" id="RHPJ01000002">
    <property type="protein sequence ID" value="TGO05791.1"/>
    <property type="molecule type" value="Genomic_DNA"/>
</dbReference>
<feature type="compositionally biased region" description="Polar residues" evidence="1">
    <location>
        <begin position="1"/>
        <end position="10"/>
    </location>
</feature>
<evidence type="ECO:0000313" key="3">
    <source>
        <dbReference type="Proteomes" id="UP000297318"/>
    </source>
</evidence>
<feature type="compositionally biased region" description="Low complexity" evidence="1">
    <location>
        <begin position="11"/>
        <end position="26"/>
    </location>
</feature>
<protein>
    <recommendedName>
        <fullName evidence="4">DUF3027 domain-containing protein</fullName>
    </recommendedName>
</protein>